<evidence type="ECO:0000313" key="1">
    <source>
        <dbReference type="EMBL" id="SNY00747.1"/>
    </source>
</evidence>
<gene>
    <name evidence="2" type="ORF">C7960_0344</name>
    <name evidence="1" type="ORF">SAMN06295989_101308</name>
</gene>
<sequence length="116" mass="13349">MFFLGVRLNLGVQEICEEQYTEQQTLNTKQISSAVTEFLNEKVVAREVIAGAENGVPDDFYMRFFKALYERSQGFYALEYIDECGTIVSGYPEDRTPLGYNLYEKNMDQAFQKTAL</sequence>
<reference evidence="3" key="2">
    <citation type="submission" date="2017-09" db="EMBL/GenBank/DDBJ databases">
        <authorList>
            <person name="Varghese N."/>
            <person name="Submissions S."/>
        </authorList>
    </citation>
    <scope>NUCLEOTIDE SEQUENCE [LARGE SCALE GENOMIC DNA]</scope>
    <source>
        <strain evidence="3">WG-1MB</strain>
    </source>
</reference>
<dbReference type="EMBL" id="OBDR01000001">
    <property type="protein sequence ID" value="SNY00747.1"/>
    <property type="molecule type" value="Genomic_DNA"/>
</dbReference>
<proteinExistence type="predicted"/>
<dbReference type="EMBL" id="SMMS01000001">
    <property type="protein sequence ID" value="TCL11225.1"/>
    <property type="molecule type" value="Genomic_DNA"/>
</dbReference>
<evidence type="ECO:0000313" key="2">
    <source>
        <dbReference type="EMBL" id="TCL11225.1"/>
    </source>
</evidence>
<keyword evidence="3" id="KW-1185">Reference proteome</keyword>
<dbReference type="AlphaFoldDB" id="A0A285EP52"/>
<reference evidence="2 4" key="3">
    <citation type="submission" date="2019-03" db="EMBL/GenBank/DDBJ databases">
        <title>Subsurface microbial communities from deep shales in Ohio and West Virginia, USA.</title>
        <authorList>
            <person name="Wrighton K."/>
        </authorList>
    </citation>
    <scope>NUCLEOTIDE SEQUENCE [LARGE SCALE GENOMIC DNA]</scope>
    <source>
        <strain evidence="2 4">WG1_MB</strain>
    </source>
</reference>
<organism evidence="1 3">
    <name type="scientific">Methanohalophilus euhalobius</name>
    <dbReference type="NCBI Taxonomy" id="51203"/>
    <lineage>
        <taxon>Archaea</taxon>
        <taxon>Methanobacteriati</taxon>
        <taxon>Methanobacteriota</taxon>
        <taxon>Stenosarchaea group</taxon>
        <taxon>Methanomicrobia</taxon>
        <taxon>Methanosarcinales</taxon>
        <taxon>Methanosarcinaceae</taxon>
        <taxon>Methanohalophilus</taxon>
    </lineage>
</organism>
<accession>A0A285EP52</accession>
<evidence type="ECO:0000313" key="4">
    <source>
        <dbReference type="Proteomes" id="UP000295404"/>
    </source>
</evidence>
<protein>
    <recommendedName>
        <fullName evidence="5">Integral membrane sensor signal transduction histidine kinase</fullName>
    </recommendedName>
</protein>
<dbReference type="RefSeq" id="WP_132130889.1">
    <property type="nucleotide sequence ID" value="NZ_SMMS01000001.1"/>
</dbReference>
<reference evidence="1" key="1">
    <citation type="submission" date="2017-09" db="EMBL/GenBank/DDBJ databases">
        <authorList>
            <person name="Ehlers B."/>
            <person name="Leendertz F.H."/>
        </authorList>
    </citation>
    <scope>NUCLEOTIDE SEQUENCE [LARGE SCALE GENOMIC DNA]</scope>
    <source>
        <strain evidence="1">WG-1MB</strain>
    </source>
</reference>
<evidence type="ECO:0008006" key="5">
    <source>
        <dbReference type="Google" id="ProtNLM"/>
    </source>
</evidence>
<name>A0A285EP52_9EURY</name>
<evidence type="ECO:0000313" key="3">
    <source>
        <dbReference type="Proteomes" id="UP000217726"/>
    </source>
</evidence>
<dbReference type="Proteomes" id="UP000295404">
    <property type="component" value="Unassembled WGS sequence"/>
</dbReference>
<dbReference type="Proteomes" id="UP000217726">
    <property type="component" value="Unassembled WGS sequence"/>
</dbReference>